<comment type="caution">
    <text evidence="3">The sequence shown here is derived from an EMBL/GenBank/DDBJ whole genome shotgun (WGS) entry which is preliminary data.</text>
</comment>
<evidence type="ECO:0000256" key="1">
    <source>
        <dbReference type="SAM" id="MobiDB-lite"/>
    </source>
</evidence>
<protein>
    <submittedName>
        <fullName evidence="3">Uncharacterized protein</fullName>
    </submittedName>
</protein>
<feature type="region of interest" description="Disordered" evidence="1">
    <location>
        <begin position="34"/>
        <end position="82"/>
    </location>
</feature>
<dbReference type="AlphaFoldDB" id="A0A6A4V922"/>
<feature type="signal peptide" evidence="2">
    <location>
        <begin position="1"/>
        <end position="20"/>
    </location>
</feature>
<feature type="chain" id="PRO_5025365981" evidence="2">
    <location>
        <begin position="21"/>
        <end position="219"/>
    </location>
</feature>
<accession>A0A6A4V922</accession>
<keyword evidence="4" id="KW-1185">Reference proteome</keyword>
<reference evidence="3 4" key="1">
    <citation type="submission" date="2019-07" db="EMBL/GenBank/DDBJ databases">
        <title>Draft genome assembly of a fouling barnacle, Amphibalanus amphitrite (Darwin, 1854): The first reference genome for Thecostraca.</title>
        <authorList>
            <person name="Kim W."/>
        </authorList>
    </citation>
    <scope>NUCLEOTIDE SEQUENCE [LARGE SCALE GENOMIC DNA]</scope>
    <source>
        <strain evidence="3">SNU_AA5</strain>
        <tissue evidence="3">Soma without cirri and trophi</tissue>
    </source>
</reference>
<proteinExistence type="predicted"/>
<dbReference type="Proteomes" id="UP000440578">
    <property type="component" value="Unassembled WGS sequence"/>
</dbReference>
<feature type="region of interest" description="Disordered" evidence="1">
    <location>
        <begin position="155"/>
        <end position="193"/>
    </location>
</feature>
<gene>
    <name evidence="3" type="ORF">FJT64_013915</name>
</gene>
<organism evidence="3 4">
    <name type="scientific">Amphibalanus amphitrite</name>
    <name type="common">Striped barnacle</name>
    <name type="synonym">Balanus amphitrite</name>
    <dbReference type="NCBI Taxonomy" id="1232801"/>
    <lineage>
        <taxon>Eukaryota</taxon>
        <taxon>Metazoa</taxon>
        <taxon>Ecdysozoa</taxon>
        <taxon>Arthropoda</taxon>
        <taxon>Crustacea</taxon>
        <taxon>Multicrustacea</taxon>
        <taxon>Cirripedia</taxon>
        <taxon>Thoracica</taxon>
        <taxon>Thoracicalcarea</taxon>
        <taxon>Balanomorpha</taxon>
        <taxon>Balanoidea</taxon>
        <taxon>Balanidae</taxon>
        <taxon>Amphibalaninae</taxon>
        <taxon>Amphibalanus</taxon>
    </lineage>
</organism>
<evidence type="ECO:0000313" key="4">
    <source>
        <dbReference type="Proteomes" id="UP000440578"/>
    </source>
</evidence>
<evidence type="ECO:0000313" key="3">
    <source>
        <dbReference type="EMBL" id="KAF0287680.1"/>
    </source>
</evidence>
<feature type="compositionally biased region" description="Polar residues" evidence="1">
    <location>
        <begin position="34"/>
        <end position="57"/>
    </location>
</feature>
<keyword evidence="2" id="KW-0732">Signal</keyword>
<name>A0A6A4V922_AMPAM</name>
<evidence type="ECO:0000256" key="2">
    <source>
        <dbReference type="SAM" id="SignalP"/>
    </source>
</evidence>
<sequence length="219" mass="20609">MTATMRTVLVLLGAASAAVALPFTFPGQAAGNAQGSVTVGESVGPQGTQHLSQTSSVAKGKSVGGAPNFSSAQASSGKGADGARFANTASTSLQPGGFGTFPGFGLGFGGSPFGGGFGGLGGGFGGVGQASGTAQGTVSEGQSFGPNGGFTQIVNTGSSAGGTSVNGAPSISNSHASNVQGPGGISQSNTGASSVQPEFGAGLFGSPYGGFMSGFSSLH</sequence>
<dbReference type="EMBL" id="VIIS01002173">
    <property type="protein sequence ID" value="KAF0287680.1"/>
    <property type="molecule type" value="Genomic_DNA"/>
</dbReference>